<name>A0A377GUV3_9FUSO</name>
<dbReference type="GO" id="GO:0009007">
    <property type="term" value="F:site-specific DNA-methyltransferase (adenine-specific) activity"/>
    <property type="evidence" value="ECO:0007669"/>
    <property type="project" value="UniProtKB-EC"/>
</dbReference>
<dbReference type="InterPro" id="IPR022221">
    <property type="entry name" value="TypeIII_RM_meth"/>
</dbReference>
<dbReference type="RefSeq" id="WP_172606925.1">
    <property type="nucleotide sequence ID" value="NZ_UGGU01000003.1"/>
</dbReference>
<sequence>MLAKIVKDTLQQDERLIENDEFNMIKFFDLLEKYDTKILELLYQNEEIKNKFFLEINGINIFKQEEFKFFIQQQKPFKNGWTKLKNRIGLCDGKYFLQDTQDIVLNFPFKDCILEGGQSTDEGIDSYFNYEITEFKDQEKANKVELVGKETKVKVSARGKENYVISGFKEYKTKRKEIFFNEILAKDEIDRLLERKAFTGWKKYSETGEEIIENIRRDENGVIKENLIIKGNNLLALHSLKKEFNGKIKLIYIDPPYNTKNDSFAYNDNFNHSTWLTFMKNRLEVARELLREDGFICIQVDKNEVHYLKVLMDEIFDRENFIADISIKSSNISGNKTSHKEKTILKNKDNLLVYSKNYYNIYIQPQYIKKNDWDTHYNKFLVQYENKGKIEYRIESFKDILLANKIIDEKDKITPQSNQNELFNKFVFENRDKIFRFVNSISPELKKLSILNPNKIVEKYNEKTLKTEMAINGQRINKLEKTYNLVDGDLVQAQLIGDFWWDLDFQNTQNEGGKGVSLPNGQKPEKLMKRIIEMFTNKKDIILDFHLGSGTTCAVAHKLGRQYIGIEQMDYIESLSVQRLKNVIEGEQGGISKNINWQGGGEFLYLEFAKYNEEAKEKIKNCETSEELENLFDELYNKYYLNYNLNIKNFKKLIITSEYKNLSLDDKKKMYLSMLDLNSMYINYEDMEDDKFKLSDSDIKLTKQFYGGK</sequence>
<dbReference type="SUPFAM" id="SSF53335">
    <property type="entry name" value="S-adenosyl-L-methionine-dependent methyltransferases"/>
    <property type="match status" value="1"/>
</dbReference>
<dbReference type="GO" id="GO:0008170">
    <property type="term" value="F:N-methyltransferase activity"/>
    <property type="evidence" value="ECO:0007669"/>
    <property type="project" value="InterPro"/>
</dbReference>
<protein>
    <submittedName>
        <fullName evidence="7">Modification methylase MboII</fullName>
        <ecNumber evidence="7">2.1.1.72</ecNumber>
    </submittedName>
</protein>
<evidence type="ECO:0000256" key="4">
    <source>
        <dbReference type="ARBA" id="ARBA00022691"/>
    </source>
</evidence>
<evidence type="ECO:0000256" key="3">
    <source>
        <dbReference type="ARBA" id="ARBA00022679"/>
    </source>
</evidence>
<keyword evidence="3 7" id="KW-0808">Transferase</keyword>
<dbReference type="Proteomes" id="UP000255328">
    <property type="component" value="Unassembled WGS sequence"/>
</dbReference>
<dbReference type="Gene3D" id="3.40.50.150">
    <property type="entry name" value="Vaccinia Virus protein VP39"/>
    <property type="match status" value="2"/>
</dbReference>
<evidence type="ECO:0000313" key="7">
    <source>
        <dbReference type="EMBL" id="STO30765.1"/>
    </source>
</evidence>
<feature type="domain" description="DNA methylase N-4/N-6" evidence="5">
    <location>
        <begin position="248"/>
        <end position="574"/>
    </location>
</feature>
<evidence type="ECO:0000313" key="8">
    <source>
        <dbReference type="Proteomes" id="UP000255328"/>
    </source>
</evidence>
<dbReference type="EMBL" id="UGGU01000003">
    <property type="protein sequence ID" value="STO30765.1"/>
    <property type="molecule type" value="Genomic_DNA"/>
</dbReference>
<evidence type="ECO:0000259" key="6">
    <source>
        <dbReference type="Pfam" id="PF12564"/>
    </source>
</evidence>
<dbReference type="AlphaFoldDB" id="A0A377GUV3"/>
<dbReference type="InterPro" id="IPR029063">
    <property type="entry name" value="SAM-dependent_MTases_sf"/>
</dbReference>
<feature type="domain" description="Type III restriction/modification enzyme methylation subunit" evidence="6">
    <location>
        <begin position="35"/>
        <end position="90"/>
    </location>
</feature>
<dbReference type="Pfam" id="PF12564">
    <property type="entry name" value="TypeIII_RM_meth"/>
    <property type="match status" value="1"/>
</dbReference>
<dbReference type="GO" id="GO:0003677">
    <property type="term" value="F:DNA binding"/>
    <property type="evidence" value="ECO:0007669"/>
    <property type="project" value="InterPro"/>
</dbReference>
<evidence type="ECO:0000259" key="5">
    <source>
        <dbReference type="Pfam" id="PF01555"/>
    </source>
</evidence>
<proteinExistence type="inferred from homology"/>
<keyword evidence="2 7" id="KW-0489">Methyltransferase</keyword>
<dbReference type="Pfam" id="PF01555">
    <property type="entry name" value="N6_N4_Mtase"/>
    <property type="match status" value="1"/>
</dbReference>
<reference evidence="7 8" key="1">
    <citation type="submission" date="2018-06" db="EMBL/GenBank/DDBJ databases">
        <authorList>
            <consortium name="Pathogen Informatics"/>
            <person name="Doyle S."/>
        </authorList>
    </citation>
    <scope>NUCLEOTIDE SEQUENCE [LARGE SCALE GENOMIC DNA]</scope>
    <source>
        <strain evidence="7 8">NCTC10723</strain>
    </source>
</reference>
<dbReference type="InterPro" id="IPR001091">
    <property type="entry name" value="RM_Methyltransferase"/>
</dbReference>
<dbReference type="PIRSF" id="PIRSF015855">
    <property type="entry name" value="TypeIII_Mtase_mKpnI"/>
    <property type="match status" value="1"/>
</dbReference>
<evidence type="ECO:0000256" key="1">
    <source>
        <dbReference type="ARBA" id="ARBA00006594"/>
    </source>
</evidence>
<keyword evidence="8" id="KW-1185">Reference proteome</keyword>
<keyword evidence="4" id="KW-0949">S-adenosyl-L-methionine</keyword>
<organism evidence="7 8">
    <name type="scientific">Fusobacterium necrogenes</name>
    <dbReference type="NCBI Taxonomy" id="858"/>
    <lineage>
        <taxon>Bacteria</taxon>
        <taxon>Fusobacteriati</taxon>
        <taxon>Fusobacteriota</taxon>
        <taxon>Fusobacteriia</taxon>
        <taxon>Fusobacteriales</taxon>
        <taxon>Fusobacteriaceae</taxon>
        <taxon>Fusobacterium</taxon>
    </lineage>
</organism>
<gene>
    <name evidence="7" type="primary">mboIIM</name>
    <name evidence="7" type="ORF">NCTC10723_00194</name>
</gene>
<dbReference type="InterPro" id="IPR002052">
    <property type="entry name" value="DNA_methylase_N6_adenine_CS"/>
</dbReference>
<dbReference type="EC" id="2.1.1.72" evidence="7"/>
<dbReference type="GO" id="GO:0032259">
    <property type="term" value="P:methylation"/>
    <property type="evidence" value="ECO:0007669"/>
    <property type="project" value="UniProtKB-KW"/>
</dbReference>
<comment type="similarity">
    <text evidence="1">Belongs to the N(4)/N(6)-methyltransferase family.</text>
</comment>
<evidence type="ECO:0000256" key="2">
    <source>
        <dbReference type="ARBA" id="ARBA00022603"/>
    </source>
</evidence>
<dbReference type="REBASE" id="431146">
    <property type="entry name" value="M.Fne10723ORF194P"/>
</dbReference>
<dbReference type="InterPro" id="IPR002295">
    <property type="entry name" value="N4/N6-MTase_EcoPI_Mod-like"/>
</dbReference>
<dbReference type="InterPro" id="IPR002941">
    <property type="entry name" value="DNA_methylase_N4/N6"/>
</dbReference>
<dbReference type="PROSITE" id="PS00092">
    <property type="entry name" value="N6_MTASE"/>
    <property type="match status" value="1"/>
</dbReference>
<accession>A0A377GUV3</accession>
<dbReference type="PRINTS" id="PR00508">
    <property type="entry name" value="S21N4MTFRASE"/>
</dbReference>